<proteinExistence type="predicted"/>
<dbReference type="STRING" id="662367.SAMN05216167_102647"/>
<accession>A0A1I1MNB5</accession>
<dbReference type="EMBL" id="FOLQ01000002">
    <property type="protein sequence ID" value="SFC86984.1"/>
    <property type="molecule type" value="Genomic_DNA"/>
</dbReference>
<dbReference type="RefSeq" id="WP_093824782.1">
    <property type="nucleotide sequence ID" value="NZ_FOLQ01000002.1"/>
</dbReference>
<evidence type="ECO:0000313" key="1">
    <source>
        <dbReference type="EMBL" id="SFC86984.1"/>
    </source>
</evidence>
<dbReference type="AlphaFoldDB" id="A0A1I1MNB5"/>
<sequence>MSHFFDATTGVPLLTCPLQVGQKKTVGLFGGDFSGNDLGVFIDQSVVKIQEKKRQTNFRYFDLTGLQTGQSVLHAFAGLYDYALPIPVTVTKKMFTPQGKLTQRQAVVNEARSHVGKAHYLWGTAGNTPGLGDGAKYKPKVALMQADSFNPGDPSVLTAFTTVDGLNTCAGSSNNFPQRSALETSAYVLAGLALPIANLTPRTYKFNGLTKPIGSSGNGIVWGEVCTGKKHFDCIGFVNYCYDRNVVAGRYPFGTSIVELMTNSANYSLMEVSDPKDVLNGDIIGQYTTAAGWHHIGMVYLEGNATKVVQAADSPIGITDTEVYNPSSPGAWTKRVRMLDSML</sequence>
<evidence type="ECO:0000313" key="2">
    <source>
        <dbReference type="Proteomes" id="UP000198598"/>
    </source>
</evidence>
<protein>
    <submittedName>
        <fullName evidence="1">Uncharacterized protein</fullName>
    </submittedName>
</protein>
<dbReference type="OrthoDB" id="9807055at2"/>
<name>A0A1I1MNB5_9BACT</name>
<keyword evidence="2" id="KW-1185">Reference proteome</keyword>
<reference evidence="1 2" key="1">
    <citation type="submission" date="2016-10" db="EMBL/GenBank/DDBJ databases">
        <authorList>
            <person name="de Groot N.N."/>
        </authorList>
    </citation>
    <scope>NUCLEOTIDE SEQUENCE [LARGE SCALE GENOMIC DNA]</scope>
    <source>
        <strain evidence="1 2">DSM 26130</strain>
    </source>
</reference>
<gene>
    <name evidence="1" type="ORF">SAMN05216167_102647</name>
</gene>
<dbReference type="Proteomes" id="UP000198598">
    <property type="component" value="Unassembled WGS sequence"/>
</dbReference>
<organism evidence="1 2">
    <name type="scientific">Spirosoma endophyticum</name>
    <dbReference type="NCBI Taxonomy" id="662367"/>
    <lineage>
        <taxon>Bacteria</taxon>
        <taxon>Pseudomonadati</taxon>
        <taxon>Bacteroidota</taxon>
        <taxon>Cytophagia</taxon>
        <taxon>Cytophagales</taxon>
        <taxon>Cytophagaceae</taxon>
        <taxon>Spirosoma</taxon>
    </lineage>
</organism>
<dbReference type="Gene3D" id="3.90.1720.10">
    <property type="entry name" value="endopeptidase domain like (from Nostoc punctiforme)"/>
    <property type="match status" value="1"/>
</dbReference>